<dbReference type="WBParaSite" id="nRc.2.0.1.t11384-RA">
    <property type="protein sequence ID" value="nRc.2.0.1.t11384-RA"/>
    <property type="gene ID" value="nRc.2.0.1.g11384"/>
</dbReference>
<sequence>MKEHSKSVKCKISRSLQKSQYRVPYCSSKIASPGQFMSHTFANARISARNDGFQKTRFQIVSNNRSGSESFKFYNLHFFVSYDVDHFRIE</sequence>
<dbReference type="AlphaFoldDB" id="A0A915IB26"/>
<name>A0A915IB26_ROMCU</name>
<reference evidence="2" key="1">
    <citation type="submission" date="2022-11" db="UniProtKB">
        <authorList>
            <consortium name="WormBaseParasite"/>
        </authorList>
    </citation>
    <scope>IDENTIFICATION</scope>
</reference>
<dbReference type="Proteomes" id="UP000887565">
    <property type="component" value="Unplaced"/>
</dbReference>
<organism evidence="1 2">
    <name type="scientific">Romanomermis culicivorax</name>
    <name type="common">Nematode worm</name>
    <dbReference type="NCBI Taxonomy" id="13658"/>
    <lineage>
        <taxon>Eukaryota</taxon>
        <taxon>Metazoa</taxon>
        <taxon>Ecdysozoa</taxon>
        <taxon>Nematoda</taxon>
        <taxon>Enoplea</taxon>
        <taxon>Dorylaimia</taxon>
        <taxon>Mermithida</taxon>
        <taxon>Mermithoidea</taxon>
        <taxon>Mermithidae</taxon>
        <taxon>Romanomermis</taxon>
    </lineage>
</organism>
<protein>
    <submittedName>
        <fullName evidence="2">Uncharacterized protein</fullName>
    </submittedName>
</protein>
<evidence type="ECO:0000313" key="1">
    <source>
        <dbReference type="Proteomes" id="UP000887565"/>
    </source>
</evidence>
<accession>A0A915IB26</accession>
<evidence type="ECO:0000313" key="2">
    <source>
        <dbReference type="WBParaSite" id="nRc.2.0.1.t11384-RA"/>
    </source>
</evidence>
<keyword evidence="1" id="KW-1185">Reference proteome</keyword>
<proteinExistence type="predicted"/>